<keyword evidence="1" id="KW-0812">Transmembrane</keyword>
<feature type="transmembrane region" description="Helical" evidence="1">
    <location>
        <begin position="49"/>
        <end position="69"/>
    </location>
</feature>
<feature type="transmembrane region" description="Helical" evidence="1">
    <location>
        <begin position="13"/>
        <end position="37"/>
    </location>
</feature>
<keyword evidence="1" id="KW-0472">Membrane</keyword>
<dbReference type="EMBL" id="KV426036">
    <property type="protein sequence ID" value="KZV91042.1"/>
    <property type="molecule type" value="Genomic_DNA"/>
</dbReference>
<dbReference type="AlphaFoldDB" id="A0A165GUS1"/>
<reference evidence="2 3" key="1">
    <citation type="journal article" date="2016" name="Mol. Biol. Evol.">
        <title>Comparative Genomics of Early-Diverging Mushroom-Forming Fungi Provides Insights into the Origins of Lignocellulose Decay Capabilities.</title>
        <authorList>
            <person name="Nagy L.G."/>
            <person name="Riley R."/>
            <person name="Tritt A."/>
            <person name="Adam C."/>
            <person name="Daum C."/>
            <person name="Floudas D."/>
            <person name="Sun H."/>
            <person name="Yadav J.S."/>
            <person name="Pangilinan J."/>
            <person name="Larsson K.H."/>
            <person name="Matsuura K."/>
            <person name="Barry K."/>
            <person name="Labutti K."/>
            <person name="Kuo R."/>
            <person name="Ohm R.A."/>
            <person name="Bhattacharya S.S."/>
            <person name="Shirouzu T."/>
            <person name="Yoshinaga Y."/>
            <person name="Martin F.M."/>
            <person name="Grigoriev I.V."/>
            <person name="Hibbett D.S."/>
        </authorList>
    </citation>
    <scope>NUCLEOTIDE SEQUENCE [LARGE SCALE GENOMIC DNA]</scope>
    <source>
        <strain evidence="2 3">HHB12029</strain>
    </source>
</reference>
<sequence length="175" mass="19233">MTNNDRLRLSPRVITLVIVAFSVFTVALNIALIVLVNLGETAPVKPLRIFLLVCPIWSLPIVIVGVLHARLRFPPDSPEYRAVLTRLSPYVWAATIAWLLTMAVLTAGNIVSRHKCHPRGEDSQQPNICDVVRNVPFLYGAYLWGQLAFGGIVAIVSNGAQTPNGQIRLSREDGV</sequence>
<name>A0A165GUS1_EXIGL</name>
<organism evidence="2 3">
    <name type="scientific">Exidia glandulosa HHB12029</name>
    <dbReference type="NCBI Taxonomy" id="1314781"/>
    <lineage>
        <taxon>Eukaryota</taxon>
        <taxon>Fungi</taxon>
        <taxon>Dikarya</taxon>
        <taxon>Basidiomycota</taxon>
        <taxon>Agaricomycotina</taxon>
        <taxon>Agaricomycetes</taxon>
        <taxon>Auriculariales</taxon>
        <taxon>Exidiaceae</taxon>
        <taxon>Exidia</taxon>
    </lineage>
</organism>
<dbReference type="Proteomes" id="UP000077266">
    <property type="component" value="Unassembled WGS sequence"/>
</dbReference>
<evidence type="ECO:0000256" key="1">
    <source>
        <dbReference type="SAM" id="Phobius"/>
    </source>
</evidence>
<keyword evidence="3" id="KW-1185">Reference proteome</keyword>
<accession>A0A165GUS1</accession>
<dbReference type="InParanoid" id="A0A165GUS1"/>
<feature type="transmembrane region" description="Helical" evidence="1">
    <location>
        <begin position="89"/>
        <end position="111"/>
    </location>
</feature>
<protein>
    <submittedName>
        <fullName evidence="2">Uncharacterized protein</fullName>
    </submittedName>
</protein>
<keyword evidence="1" id="KW-1133">Transmembrane helix</keyword>
<proteinExistence type="predicted"/>
<gene>
    <name evidence="2" type="ORF">EXIGLDRAFT_837424</name>
</gene>
<evidence type="ECO:0000313" key="3">
    <source>
        <dbReference type="Proteomes" id="UP000077266"/>
    </source>
</evidence>
<evidence type="ECO:0000313" key="2">
    <source>
        <dbReference type="EMBL" id="KZV91042.1"/>
    </source>
</evidence>